<dbReference type="EMBL" id="BAABKG010000002">
    <property type="protein sequence ID" value="GAA5145406.1"/>
    <property type="molecule type" value="Genomic_DNA"/>
</dbReference>
<evidence type="ECO:0008006" key="4">
    <source>
        <dbReference type="Google" id="ProtNLM"/>
    </source>
</evidence>
<proteinExistence type="predicted"/>
<name>A0ABP9PET9_9ACTN</name>
<organism evidence="2 3">
    <name type="scientific">Nocardioides marinquilinus</name>
    <dbReference type="NCBI Taxonomy" id="1210400"/>
    <lineage>
        <taxon>Bacteria</taxon>
        <taxon>Bacillati</taxon>
        <taxon>Actinomycetota</taxon>
        <taxon>Actinomycetes</taxon>
        <taxon>Propionibacteriales</taxon>
        <taxon>Nocardioidaceae</taxon>
        <taxon>Nocardioides</taxon>
    </lineage>
</organism>
<evidence type="ECO:0000256" key="1">
    <source>
        <dbReference type="SAM" id="Phobius"/>
    </source>
</evidence>
<sequence length="261" mass="27772">MTQPDRPRRGFLADLTGRRAGPAAVVLLVAYLVPALVAWLIDRADVAGLFGYSTRLAPVLALVLALGLVVALTVRFGTWVQRSGFGEEYAKTFSPRTGLALGLWRFVVQLGGLSAAVLVAGDVGEDAAVARVSDAHTEALPAYASQAPVPDDWQRRGESFDQSVNADRPNARYSVPWLVVDRWSDGDTRAWLTSPGWADGVGALRAVECRPRACEAEVTPSPGEPVEHTVRVARTDVAAERAGEAVPATAIELTIAYEAAA</sequence>
<keyword evidence="1" id="KW-0812">Transmembrane</keyword>
<comment type="caution">
    <text evidence="2">The sequence shown here is derived from an EMBL/GenBank/DDBJ whole genome shotgun (WGS) entry which is preliminary data.</text>
</comment>
<keyword evidence="1" id="KW-0472">Membrane</keyword>
<accession>A0ABP9PET9</accession>
<evidence type="ECO:0000313" key="3">
    <source>
        <dbReference type="Proteomes" id="UP001500221"/>
    </source>
</evidence>
<feature type="transmembrane region" description="Helical" evidence="1">
    <location>
        <begin position="20"/>
        <end position="41"/>
    </location>
</feature>
<protein>
    <recommendedName>
        <fullName evidence="4">RDD family protein</fullName>
    </recommendedName>
</protein>
<keyword evidence="3" id="KW-1185">Reference proteome</keyword>
<feature type="transmembrane region" description="Helical" evidence="1">
    <location>
        <begin position="56"/>
        <end position="74"/>
    </location>
</feature>
<keyword evidence="1" id="KW-1133">Transmembrane helix</keyword>
<gene>
    <name evidence="2" type="ORF">GCM10023340_14670</name>
</gene>
<dbReference type="Proteomes" id="UP001500221">
    <property type="component" value="Unassembled WGS sequence"/>
</dbReference>
<reference evidence="3" key="1">
    <citation type="journal article" date="2019" name="Int. J. Syst. Evol. Microbiol.">
        <title>The Global Catalogue of Microorganisms (GCM) 10K type strain sequencing project: providing services to taxonomists for standard genome sequencing and annotation.</title>
        <authorList>
            <consortium name="The Broad Institute Genomics Platform"/>
            <consortium name="The Broad Institute Genome Sequencing Center for Infectious Disease"/>
            <person name="Wu L."/>
            <person name="Ma J."/>
        </authorList>
    </citation>
    <scope>NUCLEOTIDE SEQUENCE [LARGE SCALE GENOMIC DNA]</scope>
    <source>
        <strain evidence="3">JCM 18459</strain>
    </source>
</reference>
<dbReference type="RefSeq" id="WP_345456334.1">
    <property type="nucleotide sequence ID" value="NZ_BAABKG010000002.1"/>
</dbReference>
<evidence type="ECO:0000313" key="2">
    <source>
        <dbReference type="EMBL" id="GAA5145406.1"/>
    </source>
</evidence>